<comment type="caution">
    <text evidence="1">The sequence shown here is derived from an EMBL/GenBank/DDBJ whole genome shotgun (WGS) entry which is preliminary data.</text>
</comment>
<evidence type="ECO:0008006" key="3">
    <source>
        <dbReference type="Google" id="ProtNLM"/>
    </source>
</evidence>
<dbReference type="EMBL" id="MEUG01000001">
    <property type="protein sequence ID" value="OGC27871.1"/>
    <property type="molecule type" value="Genomic_DNA"/>
</dbReference>
<dbReference type="PANTHER" id="PTHR21485:SF6">
    <property type="entry name" value="N-ACYLNEURAMINATE CYTIDYLYLTRANSFERASE-RELATED"/>
    <property type="match status" value="1"/>
</dbReference>
<dbReference type="GO" id="GO:0008781">
    <property type="term" value="F:N-acylneuraminate cytidylyltransferase activity"/>
    <property type="evidence" value="ECO:0007669"/>
    <property type="project" value="TreeGrafter"/>
</dbReference>
<dbReference type="InterPro" id="IPR003329">
    <property type="entry name" value="Cytidylyl_trans"/>
</dbReference>
<dbReference type="PANTHER" id="PTHR21485">
    <property type="entry name" value="HAD SUPERFAMILY MEMBERS CMAS AND KDSC"/>
    <property type="match status" value="1"/>
</dbReference>
<proteinExistence type="predicted"/>
<dbReference type="InterPro" id="IPR050793">
    <property type="entry name" value="CMP-NeuNAc_synthase"/>
</dbReference>
<dbReference type="SUPFAM" id="SSF53448">
    <property type="entry name" value="Nucleotide-diphospho-sugar transferases"/>
    <property type="match status" value="1"/>
</dbReference>
<name>A0A1F4T4Y5_UNCSA</name>
<evidence type="ECO:0000313" key="2">
    <source>
        <dbReference type="Proteomes" id="UP000178602"/>
    </source>
</evidence>
<reference evidence="1 2" key="1">
    <citation type="journal article" date="2016" name="Nat. Commun.">
        <title>Thousands of microbial genomes shed light on interconnected biogeochemical processes in an aquifer system.</title>
        <authorList>
            <person name="Anantharaman K."/>
            <person name="Brown C.T."/>
            <person name="Hug L.A."/>
            <person name="Sharon I."/>
            <person name="Castelle C.J."/>
            <person name="Probst A.J."/>
            <person name="Thomas B.C."/>
            <person name="Singh A."/>
            <person name="Wilkins M.J."/>
            <person name="Karaoz U."/>
            <person name="Brodie E.L."/>
            <person name="Williams K.H."/>
            <person name="Hubbard S.S."/>
            <person name="Banfield J.F."/>
        </authorList>
    </citation>
    <scope>NUCLEOTIDE SEQUENCE [LARGE SCALE GENOMIC DNA]</scope>
</reference>
<dbReference type="CDD" id="cd02513">
    <property type="entry name" value="CMP-NeuAc_Synthase"/>
    <property type="match status" value="1"/>
</dbReference>
<dbReference type="Pfam" id="PF02348">
    <property type="entry name" value="CTP_transf_3"/>
    <property type="match status" value="1"/>
</dbReference>
<protein>
    <recommendedName>
        <fullName evidence="3">Acylneuraminate cytidylyltransferase</fullName>
    </recommendedName>
</protein>
<dbReference type="AlphaFoldDB" id="A0A1F4T4Y5"/>
<evidence type="ECO:0000313" key="1">
    <source>
        <dbReference type="EMBL" id="OGC27871.1"/>
    </source>
</evidence>
<accession>A0A1F4T4Y5</accession>
<gene>
    <name evidence="1" type="ORF">A3K49_02550</name>
</gene>
<sequence>MKIVAFVPSRLNSERVPSKNVKLLGGVPLINYSLRALNKVKALNDLVLFASEPSITKHIEADLKYTFLERPKSLDTQTATIQDIIGEFLKLSDADIIVLLHITSPFLKPATIAECIDKVVSGEHDSAFTAYAFKKFAWFRGKPLNYSLDLPTPRTQDIDPVVIEQSSLYVFRRDLFQSRHRRIGDKPYIKNIDHFEGHDIDTPEDFEIAELMVNAGFFQPLK</sequence>
<dbReference type="InterPro" id="IPR029044">
    <property type="entry name" value="Nucleotide-diphossugar_trans"/>
</dbReference>
<dbReference type="Gene3D" id="3.90.550.10">
    <property type="entry name" value="Spore Coat Polysaccharide Biosynthesis Protein SpsA, Chain A"/>
    <property type="match status" value="1"/>
</dbReference>
<organism evidence="1 2">
    <name type="scientific">candidate division WOR-1 bacterium RIFOXYC12_FULL_54_18</name>
    <dbReference type="NCBI Taxonomy" id="1802584"/>
    <lineage>
        <taxon>Bacteria</taxon>
        <taxon>Bacillati</taxon>
        <taxon>Saganbacteria</taxon>
    </lineage>
</organism>
<dbReference type="Proteomes" id="UP000178602">
    <property type="component" value="Unassembled WGS sequence"/>
</dbReference>